<keyword evidence="4 7" id="KW-0472">Membrane</keyword>
<evidence type="ECO:0000259" key="8">
    <source>
        <dbReference type="Pfam" id="PF20684"/>
    </source>
</evidence>
<evidence type="ECO:0000256" key="5">
    <source>
        <dbReference type="ARBA" id="ARBA00038359"/>
    </source>
</evidence>
<evidence type="ECO:0000256" key="7">
    <source>
        <dbReference type="SAM" id="Phobius"/>
    </source>
</evidence>
<protein>
    <recommendedName>
        <fullName evidence="8">Rhodopsin domain-containing protein</fullName>
    </recommendedName>
</protein>
<evidence type="ECO:0000313" key="9">
    <source>
        <dbReference type="EMBL" id="RPB10881.1"/>
    </source>
</evidence>
<evidence type="ECO:0000256" key="4">
    <source>
        <dbReference type="ARBA" id="ARBA00023136"/>
    </source>
</evidence>
<dbReference type="GO" id="GO:0016020">
    <property type="term" value="C:membrane"/>
    <property type="evidence" value="ECO:0007669"/>
    <property type="project" value="UniProtKB-SubCell"/>
</dbReference>
<keyword evidence="3 7" id="KW-1133">Transmembrane helix</keyword>
<dbReference type="PANTHER" id="PTHR33048:SF114">
    <property type="entry name" value="MEMBRANE PROTEIN PTH11-LIKE, PUTATIVE (AFU_ORTHOLOGUE AFUA_7G06620)-RELATED"/>
    <property type="match status" value="1"/>
</dbReference>
<comment type="similarity">
    <text evidence="5">Belongs to the SAT4 family.</text>
</comment>
<name>A0A3N4KR81_9PEZI</name>
<dbReference type="AlphaFoldDB" id="A0A3N4KR81"/>
<comment type="subcellular location">
    <subcellularLocation>
        <location evidence="1">Membrane</location>
        <topology evidence="1">Multi-pass membrane protein</topology>
    </subcellularLocation>
</comment>
<evidence type="ECO:0000256" key="1">
    <source>
        <dbReference type="ARBA" id="ARBA00004141"/>
    </source>
</evidence>
<feature type="transmembrane region" description="Helical" evidence="7">
    <location>
        <begin position="251"/>
        <end position="274"/>
    </location>
</feature>
<keyword evidence="2 7" id="KW-0812">Transmembrane</keyword>
<feature type="transmembrane region" description="Helical" evidence="7">
    <location>
        <begin position="20"/>
        <end position="42"/>
    </location>
</feature>
<dbReference type="EMBL" id="ML119139">
    <property type="protein sequence ID" value="RPB10881.1"/>
    <property type="molecule type" value="Genomic_DNA"/>
</dbReference>
<feature type="transmembrane region" description="Helical" evidence="7">
    <location>
        <begin position="54"/>
        <end position="75"/>
    </location>
</feature>
<evidence type="ECO:0000256" key="2">
    <source>
        <dbReference type="ARBA" id="ARBA00022692"/>
    </source>
</evidence>
<keyword evidence="10" id="KW-1185">Reference proteome</keyword>
<evidence type="ECO:0000256" key="3">
    <source>
        <dbReference type="ARBA" id="ARBA00022989"/>
    </source>
</evidence>
<dbReference type="InParanoid" id="A0A3N4KR81"/>
<dbReference type="Proteomes" id="UP000277580">
    <property type="component" value="Unassembled WGS sequence"/>
</dbReference>
<dbReference type="Pfam" id="PF20684">
    <property type="entry name" value="Fung_rhodopsin"/>
    <property type="match status" value="1"/>
</dbReference>
<dbReference type="OrthoDB" id="5393606at2759"/>
<feature type="region of interest" description="Disordered" evidence="6">
    <location>
        <begin position="361"/>
        <end position="384"/>
    </location>
</feature>
<proteinExistence type="inferred from homology"/>
<evidence type="ECO:0000256" key="6">
    <source>
        <dbReference type="SAM" id="MobiDB-lite"/>
    </source>
</evidence>
<organism evidence="9 10">
    <name type="scientific">Morchella conica CCBAS932</name>
    <dbReference type="NCBI Taxonomy" id="1392247"/>
    <lineage>
        <taxon>Eukaryota</taxon>
        <taxon>Fungi</taxon>
        <taxon>Dikarya</taxon>
        <taxon>Ascomycota</taxon>
        <taxon>Pezizomycotina</taxon>
        <taxon>Pezizomycetes</taxon>
        <taxon>Pezizales</taxon>
        <taxon>Morchellaceae</taxon>
        <taxon>Morchella</taxon>
    </lineage>
</organism>
<gene>
    <name evidence="9" type="ORF">P167DRAFT_575741</name>
</gene>
<evidence type="ECO:0000313" key="10">
    <source>
        <dbReference type="Proteomes" id="UP000277580"/>
    </source>
</evidence>
<feature type="transmembrane region" description="Helical" evidence="7">
    <location>
        <begin position="176"/>
        <end position="199"/>
    </location>
</feature>
<feature type="transmembrane region" description="Helical" evidence="7">
    <location>
        <begin position="133"/>
        <end position="156"/>
    </location>
</feature>
<sequence length="384" mass="42185">MTNEAEVVDFNYSSESKGPIVNTVCTIFMVLTAIVIGLRLFSRLWVVRAMGLDDILICFAALCSWGFSICVILTVNKGLGKHFTAVPVENLPSYTRRVWASSMFYNSCLGFIKTSALALYLRLTPSLTFRRIAIFMMFIVASQATSNVCACIFQCTPIKFLWDRTLPGGRCININAFYLANAALNIFTDFLTYALPMPMLWKLQLPKRQKIGLITILGLGGFACISSIIRITYVAPMLTDADPSWVIAEPMYWSVIEINIGILAASIPSFKILVKEYFPRMLGSGYSGHDQSGGISGAVNARYKKGYSEHSYSMDRMKNGAMNTTVTGGHTQLGSMSGSQEHIIIPDGMIVRTTAVVVDESHSTHSGVDKDLESQVSKSSKSSS</sequence>
<feature type="transmembrane region" description="Helical" evidence="7">
    <location>
        <begin position="211"/>
        <end position="231"/>
    </location>
</feature>
<dbReference type="STRING" id="1392247.A0A3N4KR81"/>
<feature type="compositionally biased region" description="Basic and acidic residues" evidence="6">
    <location>
        <begin position="361"/>
        <end position="373"/>
    </location>
</feature>
<dbReference type="InterPro" id="IPR049326">
    <property type="entry name" value="Rhodopsin_dom_fungi"/>
</dbReference>
<dbReference type="InterPro" id="IPR052337">
    <property type="entry name" value="SAT4-like"/>
</dbReference>
<accession>A0A3N4KR81</accession>
<feature type="domain" description="Rhodopsin" evidence="8">
    <location>
        <begin position="38"/>
        <end position="275"/>
    </location>
</feature>
<reference evidence="9 10" key="1">
    <citation type="journal article" date="2018" name="Nat. Ecol. Evol.">
        <title>Pezizomycetes genomes reveal the molecular basis of ectomycorrhizal truffle lifestyle.</title>
        <authorList>
            <person name="Murat C."/>
            <person name="Payen T."/>
            <person name="Noel B."/>
            <person name="Kuo A."/>
            <person name="Morin E."/>
            <person name="Chen J."/>
            <person name="Kohler A."/>
            <person name="Krizsan K."/>
            <person name="Balestrini R."/>
            <person name="Da Silva C."/>
            <person name="Montanini B."/>
            <person name="Hainaut M."/>
            <person name="Levati E."/>
            <person name="Barry K.W."/>
            <person name="Belfiori B."/>
            <person name="Cichocki N."/>
            <person name="Clum A."/>
            <person name="Dockter R.B."/>
            <person name="Fauchery L."/>
            <person name="Guy J."/>
            <person name="Iotti M."/>
            <person name="Le Tacon F."/>
            <person name="Lindquist E.A."/>
            <person name="Lipzen A."/>
            <person name="Malagnac F."/>
            <person name="Mello A."/>
            <person name="Molinier V."/>
            <person name="Miyauchi S."/>
            <person name="Poulain J."/>
            <person name="Riccioni C."/>
            <person name="Rubini A."/>
            <person name="Sitrit Y."/>
            <person name="Splivallo R."/>
            <person name="Traeger S."/>
            <person name="Wang M."/>
            <person name="Zifcakova L."/>
            <person name="Wipf D."/>
            <person name="Zambonelli A."/>
            <person name="Paolocci F."/>
            <person name="Nowrousian M."/>
            <person name="Ottonello S."/>
            <person name="Baldrian P."/>
            <person name="Spatafora J.W."/>
            <person name="Henrissat B."/>
            <person name="Nagy L.G."/>
            <person name="Aury J.M."/>
            <person name="Wincker P."/>
            <person name="Grigoriev I.V."/>
            <person name="Bonfante P."/>
            <person name="Martin F.M."/>
        </authorList>
    </citation>
    <scope>NUCLEOTIDE SEQUENCE [LARGE SCALE GENOMIC DNA]</scope>
    <source>
        <strain evidence="9 10">CCBAS932</strain>
    </source>
</reference>
<dbReference type="PANTHER" id="PTHR33048">
    <property type="entry name" value="PTH11-LIKE INTEGRAL MEMBRANE PROTEIN (AFU_ORTHOLOGUE AFUA_5G11245)"/>
    <property type="match status" value="1"/>
</dbReference>